<dbReference type="AlphaFoldDB" id="A0A0B1PAX1"/>
<evidence type="ECO:0000256" key="3">
    <source>
        <dbReference type="ARBA" id="ARBA00022517"/>
    </source>
</evidence>
<evidence type="ECO:0000256" key="5">
    <source>
        <dbReference type="PIRNR" id="PIRNR017302"/>
    </source>
</evidence>
<dbReference type="InterPro" id="IPR011687">
    <property type="entry name" value="Nop53/GLTSCR2"/>
</dbReference>
<dbReference type="GO" id="GO:0008097">
    <property type="term" value="F:5S rRNA binding"/>
    <property type="evidence" value="ECO:0007669"/>
    <property type="project" value="TreeGrafter"/>
</dbReference>
<evidence type="ECO:0000256" key="2">
    <source>
        <dbReference type="ARBA" id="ARBA00018339"/>
    </source>
</evidence>
<evidence type="ECO:0000256" key="1">
    <source>
        <dbReference type="ARBA" id="ARBA00008838"/>
    </source>
</evidence>
<evidence type="ECO:0000256" key="4">
    <source>
        <dbReference type="ARBA" id="ARBA00023242"/>
    </source>
</evidence>
<dbReference type="OMA" id="TEKWTHK"/>
<feature type="compositionally biased region" description="Polar residues" evidence="7">
    <location>
        <begin position="10"/>
        <end position="19"/>
    </location>
</feature>
<keyword evidence="4 5" id="KW-0539">Nucleus</keyword>
<comment type="caution">
    <text evidence="8">The sequence shown here is derived from an EMBL/GenBank/DDBJ whole genome shotgun (WGS) entry which is preliminary data.</text>
</comment>
<comment type="similarity">
    <text evidence="1 5">Belongs to the NOP53 family.</text>
</comment>
<dbReference type="PANTHER" id="PTHR14211:SF7">
    <property type="entry name" value="RIBOSOME BIOGENESIS PROTEIN NOP53"/>
    <property type="match status" value="1"/>
</dbReference>
<proteinExistence type="inferred from homology"/>
<gene>
    <name evidence="8" type="ORF">EV44_g2975</name>
</gene>
<name>A0A0B1PAX1_UNCNE</name>
<dbReference type="EMBL" id="JNVN01000246">
    <property type="protein sequence ID" value="KHJ35812.1"/>
    <property type="molecule type" value="Genomic_DNA"/>
</dbReference>
<dbReference type="GO" id="GO:0000027">
    <property type="term" value="P:ribosomal large subunit assembly"/>
    <property type="evidence" value="ECO:0007669"/>
    <property type="project" value="UniProtKB-UniRule"/>
</dbReference>
<reference evidence="8 9" key="1">
    <citation type="journal article" date="2014" name="BMC Genomics">
        <title>Adaptive genomic structural variation in the grape powdery mildew pathogen, Erysiphe necator.</title>
        <authorList>
            <person name="Jones L."/>
            <person name="Riaz S."/>
            <person name="Morales-Cruz A."/>
            <person name="Amrine K.C."/>
            <person name="McGuire B."/>
            <person name="Gubler W.D."/>
            <person name="Walker M.A."/>
            <person name="Cantu D."/>
        </authorList>
    </citation>
    <scope>NUCLEOTIDE SEQUENCE [LARGE SCALE GENOMIC DNA]</scope>
    <source>
        <strain evidence="9">c</strain>
    </source>
</reference>
<evidence type="ECO:0000313" key="9">
    <source>
        <dbReference type="Proteomes" id="UP000030854"/>
    </source>
</evidence>
<evidence type="ECO:0000256" key="7">
    <source>
        <dbReference type="SAM" id="MobiDB-lite"/>
    </source>
</evidence>
<organism evidence="8 9">
    <name type="scientific">Uncinula necator</name>
    <name type="common">Grape powdery mildew</name>
    <dbReference type="NCBI Taxonomy" id="52586"/>
    <lineage>
        <taxon>Eukaryota</taxon>
        <taxon>Fungi</taxon>
        <taxon>Dikarya</taxon>
        <taxon>Ascomycota</taxon>
        <taxon>Pezizomycotina</taxon>
        <taxon>Leotiomycetes</taxon>
        <taxon>Erysiphales</taxon>
        <taxon>Erysiphaceae</taxon>
        <taxon>Erysiphe</taxon>
    </lineage>
</organism>
<dbReference type="PANTHER" id="PTHR14211">
    <property type="entry name" value="GLIOMA SUPPRESSOR CANDIDATE REGION GENE 2"/>
    <property type="match status" value="1"/>
</dbReference>
<feature type="coiled-coil region" evidence="6">
    <location>
        <begin position="231"/>
        <end position="273"/>
    </location>
</feature>
<accession>A0A0B1PAX1</accession>
<dbReference type="STRING" id="52586.A0A0B1PAX1"/>
<evidence type="ECO:0000313" key="8">
    <source>
        <dbReference type="EMBL" id="KHJ35812.1"/>
    </source>
</evidence>
<dbReference type="PIRSF" id="PIRSF017302">
    <property type="entry name" value="Gltscr2"/>
    <property type="match status" value="1"/>
</dbReference>
<comment type="function">
    <text evidence="5">May play a role in ribosome biogenesis.</text>
</comment>
<dbReference type="HOGENOM" id="CLU_035888_1_0_1"/>
<keyword evidence="6" id="KW-0175">Coiled coil</keyword>
<feature type="region of interest" description="Disordered" evidence="7">
    <location>
        <begin position="1"/>
        <end position="28"/>
    </location>
</feature>
<dbReference type="Pfam" id="PF07767">
    <property type="entry name" value="Nop53"/>
    <property type="match status" value="1"/>
</dbReference>
<comment type="subcellular location">
    <subcellularLocation>
        <location evidence="5">Nucleus</location>
        <location evidence="5">Nucleolus</location>
    </subcellularLocation>
    <subcellularLocation>
        <location evidence="5">Nucleus</location>
        <location evidence="5">Nucleoplasm</location>
    </subcellularLocation>
</comment>
<dbReference type="GO" id="GO:0006364">
    <property type="term" value="P:rRNA processing"/>
    <property type="evidence" value="ECO:0007669"/>
    <property type="project" value="TreeGrafter"/>
</dbReference>
<feature type="coiled-coil region" evidence="6">
    <location>
        <begin position="306"/>
        <end position="347"/>
    </location>
</feature>
<keyword evidence="3 5" id="KW-0690">Ribosome biogenesis</keyword>
<dbReference type="GO" id="GO:0005654">
    <property type="term" value="C:nucleoplasm"/>
    <property type="evidence" value="ECO:0007669"/>
    <property type="project" value="UniProtKB-SubCell"/>
</dbReference>
<sequence>MPLLKRPVGSSCQPKQFAQKSRKGKRAWRKNIDSTDVQNGLEELREELIQGGVITEKRSNELFIIDKRGDTSITKRMSNRRSKILKATEIITQRSSIPAVSTGKRPNQTNINGIIEPKRQRTSYVSHRELTRLKSIAAGQQTRNISGLKEATYNIWNTDIDEDTDSLDHPFSFLEKKKKKIPPKTLKKTPVSLSASGKKFPAVEKPTGAYSYNPSANEYVERLQELGNKEISAEKNRIRAAEAEKIILEAAAKSAVEAEIAEARADLSEWEEDSAWEGFESGIEDGNLTLKRPERKTQAQRNKIKRRKEEERKLKIERDIKRKNAQVSQAIELARELDKKKKDQQLETIGSEDSHIDSYEIRRRKFGNTKLPEKNLELVLPEELQDSLRLLKPEGNLLKERYRSLLERGIVESRKPIAFAKKPKRKITEKWTHKDFVLH</sequence>
<dbReference type="Proteomes" id="UP000030854">
    <property type="component" value="Unassembled WGS sequence"/>
</dbReference>
<keyword evidence="9" id="KW-1185">Reference proteome</keyword>
<protein>
    <recommendedName>
        <fullName evidence="2 5">Ribosome biogenesis protein NOP53</fullName>
    </recommendedName>
</protein>
<evidence type="ECO:0000256" key="6">
    <source>
        <dbReference type="SAM" id="Coils"/>
    </source>
</evidence>
<dbReference type="GO" id="GO:0005730">
    <property type="term" value="C:nucleolus"/>
    <property type="evidence" value="ECO:0007669"/>
    <property type="project" value="UniProtKB-SubCell"/>
</dbReference>